<dbReference type="EMBL" id="SLXA01000006">
    <property type="protein sequence ID" value="TCO84613.1"/>
    <property type="molecule type" value="Genomic_DNA"/>
</dbReference>
<comment type="caution">
    <text evidence="2">The sequence shown here is derived from an EMBL/GenBank/DDBJ whole genome shotgun (WGS) entry which is preliminary data.</text>
</comment>
<evidence type="ECO:0000313" key="3">
    <source>
        <dbReference type="Proteomes" id="UP000295711"/>
    </source>
</evidence>
<keyword evidence="3" id="KW-1185">Reference proteome</keyword>
<dbReference type="AlphaFoldDB" id="A0A4R2LFD2"/>
<feature type="transmembrane region" description="Helical" evidence="1">
    <location>
        <begin position="12"/>
        <end position="33"/>
    </location>
</feature>
<proteinExistence type="predicted"/>
<keyword evidence="1" id="KW-0812">Transmembrane</keyword>
<dbReference type="Proteomes" id="UP000295711">
    <property type="component" value="Unassembled WGS sequence"/>
</dbReference>
<gene>
    <name evidence="2" type="ORF">EV212_10640</name>
</gene>
<dbReference type="OrthoDB" id="2045557at2"/>
<keyword evidence="1" id="KW-0472">Membrane</keyword>
<sequence length="159" mass="18101">MKWKGRGRYTVEGTLIISIICLVTGLVILFGFYGHDRAVIQSTADKLSRYGSLWAGRYLHPEIREVDYELMKQGGTVDFGVIEDMGCRMLQGRLFCGELRNIRASQSLSGREVQVEIQTDFQIGKYDIPCKVKASSVVFRSRDLPRINEKNQEDETDES</sequence>
<organism evidence="2 3">
    <name type="scientific">Frisingicoccus caecimuris</name>
    <dbReference type="NCBI Taxonomy" id="1796636"/>
    <lineage>
        <taxon>Bacteria</taxon>
        <taxon>Bacillati</taxon>
        <taxon>Bacillota</taxon>
        <taxon>Clostridia</taxon>
        <taxon>Lachnospirales</taxon>
        <taxon>Lachnospiraceae</taxon>
        <taxon>Frisingicoccus</taxon>
    </lineage>
</organism>
<dbReference type="RefSeq" id="WP_132091220.1">
    <property type="nucleotide sequence ID" value="NZ_JANKAQ010000008.1"/>
</dbReference>
<evidence type="ECO:0000313" key="2">
    <source>
        <dbReference type="EMBL" id="TCO84613.1"/>
    </source>
</evidence>
<protein>
    <submittedName>
        <fullName evidence="2">Uncharacterized protein</fullName>
    </submittedName>
</protein>
<accession>A0A4R2LFD2</accession>
<reference evidence="2 3" key="1">
    <citation type="submission" date="2019-03" db="EMBL/GenBank/DDBJ databases">
        <title>Genomic Encyclopedia of Type Strains, Phase IV (KMG-IV): sequencing the most valuable type-strain genomes for metagenomic binning, comparative biology and taxonomic classification.</title>
        <authorList>
            <person name="Goeker M."/>
        </authorList>
    </citation>
    <scope>NUCLEOTIDE SEQUENCE [LARGE SCALE GENOMIC DNA]</scope>
    <source>
        <strain evidence="2 3">DSM 28559</strain>
    </source>
</reference>
<evidence type="ECO:0000256" key="1">
    <source>
        <dbReference type="SAM" id="Phobius"/>
    </source>
</evidence>
<name>A0A4R2LFD2_9FIRM</name>
<keyword evidence="1" id="KW-1133">Transmembrane helix</keyword>